<dbReference type="Proteomes" id="UP001548590">
    <property type="component" value="Unassembled WGS sequence"/>
</dbReference>
<keyword evidence="1" id="KW-0812">Transmembrane</keyword>
<feature type="transmembrane region" description="Helical" evidence="1">
    <location>
        <begin position="59"/>
        <end position="77"/>
    </location>
</feature>
<feature type="transmembrane region" description="Helical" evidence="1">
    <location>
        <begin position="175"/>
        <end position="195"/>
    </location>
</feature>
<evidence type="ECO:0000256" key="1">
    <source>
        <dbReference type="SAM" id="Phobius"/>
    </source>
</evidence>
<accession>A0ABV2CL65</accession>
<keyword evidence="1" id="KW-1133">Transmembrane helix</keyword>
<organism evidence="2 3">
    <name type="scientific">Uliginosibacterium paludis</name>
    <dbReference type="NCBI Taxonomy" id="1615952"/>
    <lineage>
        <taxon>Bacteria</taxon>
        <taxon>Pseudomonadati</taxon>
        <taxon>Pseudomonadota</taxon>
        <taxon>Betaproteobacteria</taxon>
        <taxon>Rhodocyclales</taxon>
        <taxon>Zoogloeaceae</taxon>
        <taxon>Uliginosibacterium</taxon>
    </lineage>
</organism>
<feature type="transmembrane region" description="Helical" evidence="1">
    <location>
        <begin position="89"/>
        <end position="113"/>
    </location>
</feature>
<keyword evidence="3" id="KW-1185">Reference proteome</keyword>
<keyword evidence="1" id="KW-0472">Membrane</keyword>
<gene>
    <name evidence="2" type="ORF">ABVT11_02270</name>
</gene>
<reference evidence="2 3" key="1">
    <citation type="submission" date="2024-07" db="EMBL/GenBank/DDBJ databases">
        <title>Uliginosibacterium paludis KCTC:42655.</title>
        <authorList>
            <person name="Kim M.K."/>
        </authorList>
    </citation>
    <scope>NUCLEOTIDE SEQUENCE [LARGE SCALE GENOMIC DNA]</scope>
    <source>
        <strain evidence="2 3">KCTC 42655</strain>
    </source>
</reference>
<comment type="caution">
    <text evidence="2">The sequence shown here is derived from an EMBL/GenBank/DDBJ whole genome shotgun (WGS) entry which is preliminary data.</text>
</comment>
<dbReference type="RefSeq" id="WP_345926924.1">
    <property type="nucleotide sequence ID" value="NZ_JBDIVF010000003.1"/>
</dbReference>
<dbReference type="EMBL" id="JBEWLZ010000001">
    <property type="protein sequence ID" value="MET1488636.1"/>
    <property type="molecule type" value="Genomic_DNA"/>
</dbReference>
<dbReference type="NCBIfam" id="NF041646">
    <property type="entry name" value="VC0807_fam"/>
    <property type="match status" value="1"/>
</dbReference>
<proteinExistence type="predicted"/>
<feature type="transmembrane region" description="Helical" evidence="1">
    <location>
        <begin position="144"/>
        <end position="163"/>
    </location>
</feature>
<sequence length="217" mass="24058">MKKRIKLLAELGCNLFLPWLVFTITEPAHGELYALIASSFPAVAWSVGELFLHRRLDALSTLVLGGIVLSVLAMVLGGDARILLVRESLISGLIGAAFLVSLLTGRPLVFYLARATMLRQNGQEGRERFNAWSQSAMAHHGLRVMTLVWGIGLTFEAGLRIWAALEWPPARFLALMPPAGYAFAAALTLWTFWYARKLRQRAAHTQDRTAYQAPEAQ</sequence>
<feature type="transmembrane region" description="Helical" evidence="1">
    <location>
        <begin position="33"/>
        <end position="52"/>
    </location>
</feature>
<protein>
    <submittedName>
        <fullName evidence="2">VC0807 family protein</fullName>
    </submittedName>
</protein>
<evidence type="ECO:0000313" key="2">
    <source>
        <dbReference type="EMBL" id="MET1488636.1"/>
    </source>
</evidence>
<name>A0ABV2CL65_9RHOO</name>
<evidence type="ECO:0000313" key="3">
    <source>
        <dbReference type="Proteomes" id="UP001548590"/>
    </source>
</evidence>